<dbReference type="AlphaFoldDB" id="A0A5C6E5X5"/>
<evidence type="ECO:0000313" key="10">
    <source>
        <dbReference type="Proteomes" id="UP000315471"/>
    </source>
</evidence>
<keyword evidence="5 6" id="KW-0472">Membrane</keyword>
<keyword evidence="9" id="KW-0067">ATP-binding</keyword>
<evidence type="ECO:0000256" key="6">
    <source>
        <dbReference type="SAM" id="Phobius"/>
    </source>
</evidence>
<feature type="transmembrane region" description="Helical" evidence="6">
    <location>
        <begin position="297"/>
        <end position="324"/>
    </location>
</feature>
<gene>
    <name evidence="9" type="primary">macB_2</name>
    <name evidence="9" type="ORF">Q31b_14980</name>
</gene>
<feature type="transmembrane region" description="Helical" evidence="6">
    <location>
        <begin position="344"/>
        <end position="366"/>
    </location>
</feature>
<keyword evidence="10" id="KW-1185">Reference proteome</keyword>
<feature type="transmembrane region" description="Helical" evidence="6">
    <location>
        <begin position="252"/>
        <end position="270"/>
    </location>
</feature>
<dbReference type="PANTHER" id="PTHR43738">
    <property type="entry name" value="ABC TRANSPORTER, MEMBRANE PROTEIN"/>
    <property type="match status" value="1"/>
</dbReference>
<keyword evidence="9" id="KW-0547">Nucleotide-binding</keyword>
<dbReference type="InterPro" id="IPR003838">
    <property type="entry name" value="ABC3_permease_C"/>
</dbReference>
<keyword evidence="2" id="KW-1003">Cell membrane</keyword>
<dbReference type="Proteomes" id="UP000315471">
    <property type="component" value="Unassembled WGS sequence"/>
</dbReference>
<feature type="domain" description="MacB-like periplasmic core" evidence="8">
    <location>
        <begin position="18"/>
        <end position="223"/>
    </location>
</feature>
<evidence type="ECO:0000256" key="5">
    <source>
        <dbReference type="ARBA" id="ARBA00023136"/>
    </source>
</evidence>
<dbReference type="Pfam" id="PF12704">
    <property type="entry name" value="MacB_PCD"/>
    <property type="match status" value="1"/>
</dbReference>
<name>A0A5C6E5X5_9BACT</name>
<dbReference type="InterPro" id="IPR051125">
    <property type="entry name" value="ABC-4/HrtB_transporter"/>
</dbReference>
<dbReference type="EMBL" id="SJPY01000002">
    <property type="protein sequence ID" value="TWU43964.1"/>
    <property type="molecule type" value="Genomic_DNA"/>
</dbReference>
<dbReference type="InterPro" id="IPR025857">
    <property type="entry name" value="MacB_PCD"/>
</dbReference>
<keyword evidence="3 6" id="KW-0812">Transmembrane</keyword>
<dbReference type="GO" id="GO:0016787">
    <property type="term" value="F:hydrolase activity"/>
    <property type="evidence" value="ECO:0007669"/>
    <property type="project" value="UniProtKB-KW"/>
</dbReference>
<dbReference type="PANTHER" id="PTHR43738:SF3">
    <property type="entry name" value="ABC TRANSPORTER PERMEASE"/>
    <property type="match status" value="1"/>
</dbReference>
<protein>
    <submittedName>
        <fullName evidence="9">Macrolide export ATP-binding/permease protein MacB</fullName>
        <ecNumber evidence="9">3.6.3.-</ecNumber>
    </submittedName>
</protein>
<keyword evidence="9" id="KW-0378">Hydrolase</keyword>
<sequence length="380" mass="41057">MHFSSLIWKNLRRRPLRTTLTLVALASAIAAVVALLGIASNFKNSFADVYDSHGVDIVVSRQGSADRLSSSIDQSLAERIADVKGVAMASPMLLETVSLEDEGVYGIPAMGMPTDSWMMDNFQFEDGNLVNQDLGNQDLENRLWLGVHLADRLGIRAGQSVNLFDQPYLVAGVFTSRSTWENGSMLVPLSLLQELTGRAGQVTYVNVRVADGVNVRQVDEVISRIKAVDARLLPLATEEFVATDTRMQIASAMAWMTSVIAIMIGAIGTLNTMMTSVMERTAEIGILRAIGWSRRRVVAMILGESCLLAILASLLGCAAAAGLTWLLSQSPAVQGMLDSVIDPIVMMEGMMMGVGIGLFGAILPAWRAAQLLPAQAFRER</sequence>
<feature type="domain" description="ABC3 transporter permease C-terminal" evidence="7">
    <location>
        <begin position="256"/>
        <end position="370"/>
    </location>
</feature>
<dbReference type="Pfam" id="PF02687">
    <property type="entry name" value="FtsX"/>
    <property type="match status" value="1"/>
</dbReference>
<keyword evidence="4 6" id="KW-1133">Transmembrane helix</keyword>
<evidence type="ECO:0000256" key="2">
    <source>
        <dbReference type="ARBA" id="ARBA00022475"/>
    </source>
</evidence>
<dbReference type="GO" id="GO:0005886">
    <property type="term" value="C:plasma membrane"/>
    <property type="evidence" value="ECO:0007669"/>
    <property type="project" value="UniProtKB-SubCell"/>
</dbReference>
<dbReference type="GO" id="GO:0005524">
    <property type="term" value="F:ATP binding"/>
    <property type="evidence" value="ECO:0007669"/>
    <property type="project" value="UniProtKB-KW"/>
</dbReference>
<evidence type="ECO:0000259" key="8">
    <source>
        <dbReference type="Pfam" id="PF12704"/>
    </source>
</evidence>
<accession>A0A5C6E5X5</accession>
<reference evidence="9 10" key="1">
    <citation type="submission" date="2019-02" db="EMBL/GenBank/DDBJ databases">
        <title>Deep-cultivation of Planctomycetes and their phenomic and genomic characterization uncovers novel biology.</title>
        <authorList>
            <person name="Wiegand S."/>
            <person name="Jogler M."/>
            <person name="Boedeker C."/>
            <person name="Pinto D."/>
            <person name="Vollmers J."/>
            <person name="Rivas-Marin E."/>
            <person name="Kohn T."/>
            <person name="Peeters S.H."/>
            <person name="Heuer A."/>
            <person name="Rast P."/>
            <person name="Oberbeckmann S."/>
            <person name="Bunk B."/>
            <person name="Jeske O."/>
            <person name="Meyerdierks A."/>
            <person name="Storesund J.E."/>
            <person name="Kallscheuer N."/>
            <person name="Luecker S."/>
            <person name="Lage O.M."/>
            <person name="Pohl T."/>
            <person name="Merkel B.J."/>
            <person name="Hornburger P."/>
            <person name="Mueller R.-W."/>
            <person name="Bruemmer F."/>
            <person name="Labrenz M."/>
            <person name="Spormann A.M."/>
            <person name="Op Den Camp H."/>
            <person name="Overmann J."/>
            <person name="Amann R."/>
            <person name="Jetten M.S.M."/>
            <person name="Mascher T."/>
            <person name="Medema M.H."/>
            <person name="Devos D.P."/>
            <person name="Kaster A.-K."/>
            <person name="Ovreas L."/>
            <person name="Rohde M."/>
            <person name="Galperin M.Y."/>
            <person name="Jogler C."/>
        </authorList>
    </citation>
    <scope>NUCLEOTIDE SEQUENCE [LARGE SCALE GENOMIC DNA]</scope>
    <source>
        <strain evidence="9 10">Q31b</strain>
    </source>
</reference>
<comment type="caution">
    <text evidence="9">The sequence shown here is derived from an EMBL/GenBank/DDBJ whole genome shotgun (WGS) entry which is preliminary data.</text>
</comment>
<proteinExistence type="predicted"/>
<organism evidence="9 10">
    <name type="scientific">Novipirellula aureliae</name>
    <dbReference type="NCBI Taxonomy" id="2527966"/>
    <lineage>
        <taxon>Bacteria</taxon>
        <taxon>Pseudomonadati</taxon>
        <taxon>Planctomycetota</taxon>
        <taxon>Planctomycetia</taxon>
        <taxon>Pirellulales</taxon>
        <taxon>Pirellulaceae</taxon>
        <taxon>Novipirellula</taxon>
    </lineage>
</organism>
<evidence type="ECO:0000256" key="1">
    <source>
        <dbReference type="ARBA" id="ARBA00004651"/>
    </source>
</evidence>
<comment type="subcellular location">
    <subcellularLocation>
        <location evidence="1">Cell membrane</location>
        <topology evidence="1">Multi-pass membrane protein</topology>
    </subcellularLocation>
</comment>
<evidence type="ECO:0000259" key="7">
    <source>
        <dbReference type="Pfam" id="PF02687"/>
    </source>
</evidence>
<evidence type="ECO:0000256" key="4">
    <source>
        <dbReference type="ARBA" id="ARBA00022989"/>
    </source>
</evidence>
<dbReference type="RefSeq" id="WP_231617372.1">
    <property type="nucleotide sequence ID" value="NZ_SJPY01000002.1"/>
</dbReference>
<dbReference type="EC" id="3.6.3.-" evidence="9"/>
<evidence type="ECO:0000256" key="3">
    <source>
        <dbReference type="ARBA" id="ARBA00022692"/>
    </source>
</evidence>
<evidence type="ECO:0000313" key="9">
    <source>
        <dbReference type="EMBL" id="TWU43964.1"/>
    </source>
</evidence>